<dbReference type="InterPro" id="IPR000164">
    <property type="entry name" value="Histone_H3/CENP-A"/>
</dbReference>
<dbReference type="GO" id="GO:0046982">
    <property type="term" value="F:protein heterodimerization activity"/>
    <property type="evidence" value="ECO:0007669"/>
    <property type="project" value="InterPro"/>
</dbReference>
<comment type="subcellular location">
    <subcellularLocation>
        <location evidence="2">Chromosome</location>
    </subcellularLocation>
    <subcellularLocation>
        <location evidence="1">Nucleus</location>
    </subcellularLocation>
</comment>
<gene>
    <name evidence="10" type="ORF">g.40555</name>
</gene>
<evidence type="ECO:0000256" key="5">
    <source>
        <dbReference type="ARBA" id="ARBA00023125"/>
    </source>
</evidence>
<dbReference type="CDD" id="cd22911">
    <property type="entry name" value="HFD_H3"/>
    <property type="match status" value="1"/>
</dbReference>
<evidence type="ECO:0000256" key="7">
    <source>
        <dbReference type="ARBA" id="ARBA00023269"/>
    </source>
</evidence>
<dbReference type="PANTHER" id="PTHR45810">
    <property type="entry name" value="HISTONE H3.2"/>
    <property type="match status" value="1"/>
</dbReference>
<comment type="similarity">
    <text evidence="3">Belongs to the histone H3 family.</text>
</comment>
<keyword evidence="6" id="KW-0539">Nucleus</keyword>
<dbReference type="GO" id="GO:0000786">
    <property type="term" value="C:nucleosome"/>
    <property type="evidence" value="ECO:0007669"/>
    <property type="project" value="UniProtKB-KW"/>
</dbReference>
<evidence type="ECO:0000256" key="1">
    <source>
        <dbReference type="ARBA" id="ARBA00004123"/>
    </source>
</evidence>
<feature type="compositionally biased region" description="Polar residues" evidence="8">
    <location>
        <begin position="79"/>
        <end position="97"/>
    </location>
</feature>
<reference evidence="10" key="1">
    <citation type="submission" date="2015-12" db="EMBL/GenBank/DDBJ databases">
        <title>De novo transcriptome assembly of four potential Pierce s Disease insect vectors from Arizona vineyards.</title>
        <authorList>
            <person name="Tassone E.E."/>
        </authorList>
    </citation>
    <scope>NUCLEOTIDE SEQUENCE</scope>
</reference>
<evidence type="ECO:0000256" key="8">
    <source>
        <dbReference type="SAM" id="MobiDB-lite"/>
    </source>
</evidence>
<evidence type="ECO:0000256" key="4">
    <source>
        <dbReference type="ARBA" id="ARBA00022454"/>
    </source>
</evidence>
<dbReference type="EMBL" id="GEDC01025020">
    <property type="protein sequence ID" value="JAS12278.1"/>
    <property type="molecule type" value="Transcribed_RNA"/>
</dbReference>
<feature type="region of interest" description="Disordered" evidence="8">
    <location>
        <begin position="78"/>
        <end position="106"/>
    </location>
</feature>
<keyword evidence="4" id="KW-0158">Chromosome</keyword>
<keyword evidence="7" id="KW-0544">Nucleosome core</keyword>
<evidence type="ECO:0000313" key="10">
    <source>
        <dbReference type="EMBL" id="JAS12278.1"/>
    </source>
</evidence>
<dbReference type="AlphaFoldDB" id="A0A1B6CFR9"/>
<dbReference type="PANTHER" id="PTHR45810:SF17">
    <property type="entry name" value="HISTONE H3-LIKE CENTROMERIC PROTEIN A"/>
    <property type="match status" value="1"/>
</dbReference>
<dbReference type="GO" id="GO:0003677">
    <property type="term" value="F:DNA binding"/>
    <property type="evidence" value="ECO:0007669"/>
    <property type="project" value="UniProtKB-KW"/>
</dbReference>
<accession>A0A1B6CFR9</accession>
<dbReference type="Pfam" id="PF00125">
    <property type="entry name" value="Histone"/>
    <property type="match status" value="1"/>
</dbReference>
<dbReference type="SMART" id="SM00428">
    <property type="entry name" value="H3"/>
    <property type="match status" value="1"/>
</dbReference>
<evidence type="ECO:0000259" key="9">
    <source>
        <dbReference type="Pfam" id="PF00125"/>
    </source>
</evidence>
<dbReference type="Gene3D" id="1.10.20.10">
    <property type="entry name" value="Histone, subunit A"/>
    <property type="match status" value="1"/>
</dbReference>
<proteinExistence type="inferred from homology"/>
<name>A0A1B6CFR9_9HEMI</name>
<dbReference type="InterPro" id="IPR007125">
    <property type="entry name" value="H2A/H2B/H3"/>
</dbReference>
<sequence length="211" mass="23992">MVRKKSDAYQSTNKKAVAVAARKLLFNNKAQNDKELSMSSLGSAHQTSFNSFSSFEITPKKTKKASVSDEISPKKTKKVSISNSTVKKSTKSLQMKSMENDSKTMKTIRKRPGTRALMEIRKYQKTTDFLIPRLPFCRVVKEIISDLTPSGKEPFRIQSMALTALQEMTELYFVHFLEDSMLCSIHARRVTLQPKDIQLARRIRGRADPIN</sequence>
<dbReference type="FunFam" id="1.10.20.10:FF:000085">
    <property type="entry name" value="Histone H3.2"/>
    <property type="match status" value="1"/>
</dbReference>
<protein>
    <recommendedName>
        <fullName evidence="9">Core Histone H2A/H2B/H3 domain-containing protein</fullName>
    </recommendedName>
</protein>
<dbReference type="SUPFAM" id="SSF47113">
    <property type="entry name" value="Histone-fold"/>
    <property type="match status" value="1"/>
</dbReference>
<dbReference type="InterPro" id="IPR009072">
    <property type="entry name" value="Histone-fold"/>
</dbReference>
<evidence type="ECO:0000256" key="6">
    <source>
        <dbReference type="ARBA" id="ARBA00023242"/>
    </source>
</evidence>
<evidence type="ECO:0000256" key="2">
    <source>
        <dbReference type="ARBA" id="ARBA00004286"/>
    </source>
</evidence>
<evidence type="ECO:0000256" key="3">
    <source>
        <dbReference type="ARBA" id="ARBA00010343"/>
    </source>
</evidence>
<feature type="domain" description="Core Histone H2A/H2B/H3" evidence="9">
    <location>
        <begin position="112"/>
        <end position="203"/>
    </location>
</feature>
<keyword evidence="5" id="KW-0238">DNA-binding</keyword>
<organism evidence="10">
    <name type="scientific">Clastoptera arizonana</name>
    <name type="common">Arizona spittle bug</name>
    <dbReference type="NCBI Taxonomy" id="38151"/>
    <lineage>
        <taxon>Eukaryota</taxon>
        <taxon>Metazoa</taxon>
        <taxon>Ecdysozoa</taxon>
        <taxon>Arthropoda</taxon>
        <taxon>Hexapoda</taxon>
        <taxon>Insecta</taxon>
        <taxon>Pterygota</taxon>
        <taxon>Neoptera</taxon>
        <taxon>Paraneoptera</taxon>
        <taxon>Hemiptera</taxon>
        <taxon>Auchenorrhyncha</taxon>
        <taxon>Cercopoidea</taxon>
        <taxon>Clastopteridae</taxon>
        <taxon>Clastoptera</taxon>
    </lineage>
</organism>
<dbReference type="GO" id="GO:0030527">
    <property type="term" value="F:structural constituent of chromatin"/>
    <property type="evidence" value="ECO:0007669"/>
    <property type="project" value="InterPro"/>
</dbReference>
<dbReference type="GO" id="GO:0005634">
    <property type="term" value="C:nucleus"/>
    <property type="evidence" value="ECO:0007669"/>
    <property type="project" value="UniProtKB-SubCell"/>
</dbReference>